<proteinExistence type="predicted"/>
<evidence type="ECO:0000313" key="1">
    <source>
        <dbReference type="EMBL" id="KAK5575721.1"/>
    </source>
</evidence>
<reference evidence="1 2" key="1">
    <citation type="submission" date="2023-11" db="EMBL/GenBank/DDBJ databases">
        <title>Dfirmibasis_genome.</title>
        <authorList>
            <person name="Edelbroek B."/>
            <person name="Kjellin J."/>
            <person name="Jerlstrom-Hultqvist J."/>
            <person name="Soderbom F."/>
        </authorList>
    </citation>
    <scope>NUCLEOTIDE SEQUENCE [LARGE SCALE GENOMIC DNA]</scope>
    <source>
        <strain evidence="1 2">TNS-C-14</strain>
    </source>
</reference>
<organism evidence="1 2">
    <name type="scientific">Dictyostelium firmibasis</name>
    <dbReference type="NCBI Taxonomy" id="79012"/>
    <lineage>
        <taxon>Eukaryota</taxon>
        <taxon>Amoebozoa</taxon>
        <taxon>Evosea</taxon>
        <taxon>Eumycetozoa</taxon>
        <taxon>Dictyostelia</taxon>
        <taxon>Dictyosteliales</taxon>
        <taxon>Dictyosteliaceae</taxon>
        <taxon>Dictyostelium</taxon>
    </lineage>
</organism>
<accession>A0AAN7YQN2</accession>
<keyword evidence="2" id="KW-1185">Reference proteome</keyword>
<name>A0AAN7YQN2_9MYCE</name>
<protein>
    <submittedName>
        <fullName evidence="1">Uncharacterized protein</fullName>
    </submittedName>
</protein>
<comment type="caution">
    <text evidence="1">The sequence shown here is derived from an EMBL/GenBank/DDBJ whole genome shotgun (WGS) entry which is preliminary data.</text>
</comment>
<dbReference type="AlphaFoldDB" id="A0AAN7YQN2"/>
<evidence type="ECO:0000313" key="2">
    <source>
        <dbReference type="Proteomes" id="UP001344447"/>
    </source>
</evidence>
<dbReference type="Proteomes" id="UP001344447">
    <property type="component" value="Unassembled WGS sequence"/>
</dbReference>
<sequence>MLFKSIASIGKTHEIKSKSISLNQISDSSNQQNHNEVQLLGLSLNLGSILGINLNL</sequence>
<gene>
    <name evidence="1" type="ORF">RB653_006855</name>
</gene>
<dbReference type="EMBL" id="JAVFKY010000005">
    <property type="protein sequence ID" value="KAK5575721.1"/>
    <property type="molecule type" value="Genomic_DNA"/>
</dbReference>